<comment type="caution">
    <text evidence="1">The sequence shown here is derived from an EMBL/GenBank/DDBJ whole genome shotgun (WGS) entry which is preliminary data.</text>
</comment>
<evidence type="ECO:0000313" key="2">
    <source>
        <dbReference type="Proteomes" id="UP000634136"/>
    </source>
</evidence>
<reference evidence="1" key="1">
    <citation type="submission" date="2020-09" db="EMBL/GenBank/DDBJ databases">
        <title>Genome-Enabled Discovery of Anthraquinone Biosynthesis in Senna tora.</title>
        <authorList>
            <person name="Kang S.-H."/>
            <person name="Pandey R.P."/>
            <person name="Lee C.-M."/>
            <person name="Sim J.-S."/>
            <person name="Jeong J.-T."/>
            <person name="Choi B.-S."/>
            <person name="Jung M."/>
            <person name="Ginzburg D."/>
            <person name="Zhao K."/>
            <person name="Won S.Y."/>
            <person name="Oh T.-J."/>
            <person name="Yu Y."/>
            <person name="Kim N.-H."/>
            <person name="Lee O.R."/>
            <person name="Lee T.-H."/>
            <person name="Bashyal P."/>
            <person name="Kim T.-S."/>
            <person name="Lee W.-H."/>
            <person name="Kawkins C."/>
            <person name="Kim C.-K."/>
            <person name="Kim J.S."/>
            <person name="Ahn B.O."/>
            <person name="Rhee S.Y."/>
            <person name="Sohng J.K."/>
        </authorList>
    </citation>
    <scope>NUCLEOTIDE SEQUENCE</scope>
    <source>
        <tissue evidence="1">Leaf</tissue>
    </source>
</reference>
<organism evidence="1 2">
    <name type="scientific">Senna tora</name>
    <dbReference type="NCBI Taxonomy" id="362788"/>
    <lineage>
        <taxon>Eukaryota</taxon>
        <taxon>Viridiplantae</taxon>
        <taxon>Streptophyta</taxon>
        <taxon>Embryophyta</taxon>
        <taxon>Tracheophyta</taxon>
        <taxon>Spermatophyta</taxon>
        <taxon>Magnoliopsida</taxon>
        <taxon>eudicotyledons</taxon>
        <taxon>Gunneridae</taxon>
        <taxon>Pentapetalae</taxon>
        <taxon>rosids</taxon>
        <taxon>fabids</taxon>
        <taxon>Fabales</taxon>
        <taxon>Fabaceae</taxon>
        <taxon>Caesalpinioideae</taxon>
        <taxon>Cassia clade</taxon>
        <taxon>Senna</taxon>
    </lineage>
</organism>
<dbReference type="Proteomes" id="UP000634136">
    <property type="component" value="Unassembled WGS sequence"/>
</dbReference>
<keyword evidence="2" id="KW-1185">Reference proteome</keyword>
<dbReference type="AlphaFoldDB" id="A0A834TEN9"/>
<proteinExistence type="predicted"/>
<gene>
    <name evidence="1" type="ORF">G2W53_025080</name>
</gene>
<sequence length="73" mass="8292">MPLRDVFFSTLDQWRFKAVDSFEFIAMRDQYAKSYLVGSDLCYFPVIKPSTIVVISQLGAVATSGLSWSYITI</sequence>
<evidence type="ECO:0000313" key="1">
    <source>
        <dbReference type="EMBL" id="KAF7819625.1"/>
    </source>
</evidence>
<accession>A0A834TEN9</accession>
<dbReference type="EMBL" id="JAAIUW010000008">
    <property type="protein sequence ID" value="KAF7819625.1"/>
    <property type="molecule type" value="Genomic_DNA"/>
</dbReference>
<name>A0A834TEN9_9FABA</name>
<protein>
    <submittedName>
        <fullName evidence="1">Uncharacterized protein</fullName>
    </submittedName>
</protein>